<evidence type="ECO:0000256" key="7">
    <source>
        <dbReference type="SAM" id="MobiDB-lite"/>
    </source>
</evidence>
<evidence type="ECO:0000256" key="6">
    <source>
        <dbReference type="ARBA" id="ARBA00023242"/>
    </source>
</evidence>
<dbReference type="AlphaFoldDB" id="A0A6V7HBG7"/>
<feature type="region of interest" description="Disordered" evidence="7">
    <location>
        <begin position="50"/>
        <end position="81"/>
    </location>
</feature>
<evidence type="ECO:0000256" key="5">
    <source>
        <dbReference type="ARBA" id="ARBA00023163"/>
    </source>
</evidence>
<dbReference type="Pfam" id="PF02229">
    <property type="entry name" value="PC4"/>
    <property type="match status" value="1"/>
</dbReference>
<organism evidence="9 10">
    <name type="scientific">Heterotrigona itama</name>
    <dbReference type="NCBI Taxonomy" id="395501"/>
    <lineage>
        <taxon>Eukaryota</taxon>
        <taxon>Metazoa</taxon>
        <taxon>Ecdysozoa</taxon>
        <taxon>Arthropoda</taxon>
        <taxon>Hexapoda</taxon>
        <taxon>Insecta</taxon>
        <taxon>Pterygota</taxon>
        <taxon>Neoptera</taxon>
        <taxon>Endopterygota</taxon>
        <taxon>Hymenoptera</taxon>
        <taxon>Apocrita</taxon>
        <taxon>Aculeata</taxon>
        <taxon>Apoidea</taxon>
        <taxon>Anthophila</taxon>
        <taxon>Apidae</taxon>
        <taxon>Heterotrigona</taxon>
    </lineage>
</organism>
<evidence type="ECO:0000256" key="4">
    <source>
        <dbReference type="ARBA" id="ARBA00023125"/>
    </source>
</evidence>
<keyword evidence="5" id="KW-0804">Transcription</keyword>
<feature type="non-terminal residue" evidence="9">
    <location>
        <position position="1"/>
    </location>
</feature>
<keyword evidence="6" id="KW-0539">Nucleus</keyword>
<dbReference type="GO" id="GO:0003677">
    <property type="term" value="F:DNA binding"/>
    <property type="evidence" value="ECO:0007669"/>
    <property type="project" value="UniProtKB-KW"/>
</dbReference>
<evidence type="ECO:0000256" key="3">
    <source>
        <dbReference type="ARBA" id="ARBA00023015"/>
    </source>
</evidence>
<feature type="non-terminal residue" evidence="9">
    <location>
        <position position="117"/>
    </location>
</feature>
<accession>A0A6V7HBG7</accession>
<dbReference type="GO" id="GO:0003713">
    <property type="term" value="F:transcription coactivator activity"/>
    <property type="evidence" value="ECO:0007669"/>
    <property type="project" value="InterPro"/>
</dbReference>
<evidence type="ECO:0000259" key="8">
    <source>
        <dbReference type="Pfam" id="PF02229"/>
    </source>
</evidence>
<keyword evidence="10" id="KW-1185">Reference proteome</keyword>
<evidence type="ECO:0000313" key="9">
    <source>
        <dbReference type="EMBL" id="CAD1477715.1"/>
    </source>
</evidence>
<proteinExistence type="inferred from homology"/>
<feature type="compositionally biased region" description="Basic and acidic residues" evidence="7">
    <location>
        <begin position="55"/>
        <end position="77"/>
    </location>
</feature>
<evidence type="ECO:0000256" key="1">
    <source>
        <dbReference type="ARBA" id="ARBA00004123"/>
    </source>
</evidence>
<dbReference type="InterPro" id="IPR009044">
    <property type="entry name" value="ssDNA-bd_transcriptional_reg"/>
</dbReference>
<keyword evidence="4" id="KW-0238">DNA-binding</keyword>
<dbReference type="PANTHER" id="PTHR13215">
    <property type="entry name" value="RNA POLYMERASE II TRANSCRIPTIONAL COACTIVATOR"/>
    <property type="match status" value="1"/>
</dbReference>
<dbReference type="InterPro" id="IPR045125">
    <property type="entry name" value="Sub1/Tcp4-like"/>
</dbReference>
<dbReference type="SUPFAM" id="SSF54447">
    <property type="entry name" value="ssDNA-binding transcriptional regulator domain"/>
    <property type="match status" value="1"/>
</dbReference>
<feature type="domain" description="Transcriptional coactivator p15 (PC4) C-terminal" evidence="8">
    <location>
        <begin position="80"/>
        <end position="117"/>
    </location>
</feature>
<keyword evidence="3" id="KW-0805">Transcription regulation</keyword>
<dbReference type="GO" id="GO:0060261">
    <property type="term" value="P:positive regulation of transcription initiation by RNA polymerase II"/>
    <property type="evidence" value="ECO:0007669"/>
    <property type="project" value="InterPro"/>
</dbReference>
<dbReference type="OrthoDB" id="2505440at2759"/>
<evidence type="ECO:0000256" key="2">
    <source>
        <dbReference type="ARBA" id="ARBA00009001"/>
    </source>
</evidence>
<name>A0A6V7HBG7_9HYME</name>
<evidence type="ECO:0000313" key="10">
    <source>
        <dbReference type="Proteomes" id="UP000752696"/>
    </source>
</evidence>
<gene>
    <name evidence="9" type="ORF">MHI_LOCUS749091</name>
</gene>
<comment type="caution">
    <text evidence="9">The sequence shown here is derived from an EMBL/GenBank/DDBJ whole genome shotgun (WGS) entry which is preliminary data.</text>
</comment>
<dbReference type="EMBL" id="CAJDYZ010010197">
    <property type="protein sequence ID" value="CAD1477715.1"/>
    <property type="molecule type" value="Genomic_DNA"/>
</dbReference>
<comment type="subcellular location">
    <subcellularLocation>
        <location evidence="1">Nucleus</location>
    </subcellularLocation>
</comment>
<dbReference type="Gene3D" id="2.30.31.10">
    <property type="entry name" value="Transcriptional Coactivator Pc4, Chain A"/>
    <property type="match status" value="1"/>
</dbReference>
<sequence length="117" mass="14055">IFENREKPEIGALRMQKWKDGIRYREGKENNPSGHRYIMLFKFVCEVKSKKRKRENGDKEEKKSKKASEKESNKNEDNVWELGNNRQVSVRDFKGKLYVDIREMYMDKELNLKPGKK</sequence>
<reference evidence="9" key="1">
    <citation type="submission" date="2020-07" db="EMBL/GenBank/DDBJ databases">
        <authorList>
            <person name="Nazaruddin N."/>
        </authorList>
    </citation>
    <scope>NUCLEOTIDE SEQUENCE</scope>
</reference>
<protein>
    <recommendedName>
        <fullName evidence="8">Transcriptional coactivator p15 (PC4) C-terminal domain-containing protein</fullName>
    </recommendedName>
</protein>
<dbReference type="InterPro" id="IPR003173">
    <property type="entry name" value="PC4_C"/>
</dbReference>
<dbReference type="GO" id="GO:0005634">
    <property type="term" value="C:nucleus"/>
    <property type="evidence" value="ECO:0007669"/>
    <property type="project" value="UniProtKB-SubCell"/>
</dbReference>
<comment type="similarity">
    <text evidence="2">Belongs to the transcriptional coactivator PC4 family.</text>
</comment>
<dbReference type="Proteomes" id="UP000752696">
    <property type="component" value="Unassembled WGS sequence"/>
</dbReference>